<comment type="catalytic activity">
    <reaction evidence="1">
        <text>ATP + H2O = ADP + phosphate + H(+)</text>
        <dbReference type="Rhea" id="RHEA:13065"/>
        <dbReference type="ChEBI" id="CHEBI:15377"/>
        <dbReference type="ChEBI" id="CHEBI:15378"/>
        <dbReference type="ChEBI" id="CHEBI:30616"/>
        <dbReference type="ChEBI" id="CHEBI:43474"/>
        <dbReference type="ChEBI" id="CHEBI:456216"/>
        <dbReference type="EC" id="5.6.2.3"/>
    </reaction>
</comment>
<dbReference type="InterPro" id="IPR010285">
    <property type="entry name" value="DNA_helicase_pif1-like_DEAD"/>
</dbReference>
<evidence type="ECO:0000259" key="3">
    <source>
        <dbReference type="Pfam" id="PF14214"/>
    </source>
</evidence>
<feature type="domain" description="DNA helicase Pif1-like 2B" evidence="4">
    <location>
        <begin position="877"/>
        <end position="923"/>
    </location>
</feature>
<comment type="cofactor">
    <cofactor evidence="1">
        <name>Mg(2+)</name>
        <dbReference type="ChEBI" id="CHEBI:18420"/>
    </cofactor>
</comment>
<feature type="domain" description="DNA helicase Pif1-like DEAD-box helicase" evidence="2">
    <location>
        <begin position="555"/>
        <end position="779"/>
    </location>
</feature>
<keyword evidence="1" id="KW-0234">DNA repair</keyword>
<keyword evidence="1" id="KW-0347">Helicase</keyword>
<dbReference type="PANTHER" id="PTHR10492">
    <property type="match status" value="1"/>
</dbReference>
<sequence length="1042" mass="119177">MAICRWAGPPDLFITFTCNPKWPEITEFLANIPGQRPEDRPDVVVRVFKIKLDELICDLTTKEHFGRTIAVIYTIEFQKRGLPHAHILLFLHPDDKPLTPEDIDRIICAELPDKEVDLIGYEIVVQSMMHGPCGSMNERSPCMEDGKCSKHYPRSFQETTTVNDEGYALYTRRNNGHTATKNGQVLDNRFVIPYNIDLVVKFQAHINVEWCNKDRSLKYLFKYMNKGPDMALARIEQAREGNNGNEAQNHQEQVIDEIQNYLKCRYVSASEACWRIFSFIIQYKNPPVQRLTFHLEGHQEVIFEDHEHLDDVLERVGAKKTTLTEWMTANRMYPEARELTYADFPTEWVWLSDEKRWKPRENGSSIGRIYFAHPASGEKYYLRLLLNIVKGATCFADIRTVNGIIHPTYKAACHALGPLDGDNEWHEGLVEAATWSNGPQLRELFVTMLLFCEVSDPKELWEKHWTDLSDDIVYRQRQRLGIADLSLAEDQIQNYTLYEIEQLLNRDNRSLKDYHGIPLPDAALLQEAGNRMLLEEHDYDTESLASDARDLEQDLNDDQRHVYDNILQAVYESRGQLFFVYGSGGTGKTYLWRALISKLRSEEQIVLAVASSGIAALLLPSGRTAHSRFKIPLVLSENSCCNIDQGSDLAELIRRTKLIIWDEAPMVHRHGFEALDRTFRDVMQLHDQSSKDKVFGGKVVVLGGDFRQILPVVPKGGRVEIVDASVSKSKTIWPECIVHTLRTNMRIKRSNLDQVDIERSEFSKWVLDMGNGHIPATTKEGEDEPTWIEIPEDLLIHGDDPIAALVEEVYPEILHRHMDPKYLQQRAILAPKNETVDKINGYILQMIPGEEITYKSADRICPATTGGRNVQSLYPTEFLNSLQFPGVPNHEIQLKVGCPVILLRNINQREGLCNGTRLIVTRLNHRIIEAQVVTGINAGDMVSIPRVEMSQSDSKWPFILKRRQFPIKVCFAMTINKSQGQTFDHVGIYLPEPVFSHGQLYVAVSRVTTRSGLKICIPRTSTDDQQTGKTKNVVYKEIFNDL</sequence>
<dbReference type="InterPro" id="IPR049163">
    <property type="entry name" value="Pif1-like_2B_dom"/>
</dbReference>
<dbReference type="EC" id="5.6.2.3" evidence="1"/>
<dbReference type="Pfam" id="PF14214">
    <property type="entry name" value="Helitron_like_N"/>
    <property type="match status" value="1"/>
</dbReference>
<feature type="domain" description="Helitron helicase-like" evidence="3">
    <location>
        <begin position="1"/>
        <end position="89"/>
    </location>
</feature>
<dbReference type="SUPFAM" id="SSF52540">
    <property type="entry name" value="P-loop containing nucleoside triphosphate hydrolases"/>
    <property type="match status" value="2"/>
</dbReference>
<dbReference type="Gene3D" id="3.40.50.300">
    <property type="entry name" value="P-loop containing nucleotide triphosphate hydrolases"/>
    <property type="match status" value="2"/>
</dbReference>
<dbReference type="PANTHER" id="PTHR10492:SF90">
    <property type="entry name" value="ATP-DEPENDENT DNA HELICASE"/>
    <property type="match status" value="1"/>
</dbReference>
<dbReference type="RefSeq" id="XP_056695016.1">
    <property type="nucleotide sequence ID" value="XM_056839038.1"/>
</dbReference>
<dbReference type="CDD" id="cd18809">
    <property type="entry name" value="SF1_C_RecD"/>
    <property type="match status" value="1"/>
</dbReference>
<accession>A0ABM3RHE3</accession>
<dbReference type="InterPro" id="IPR027417">
    <property type="entry name" value="P-loop_NTPase"/>
</dbReference>
<keyword evidence="1" id="KW-0067">ATP-binding</keyword>
<evidence type="ECO:0000313" key="5">
    <source>
        <dbReference type="Proteomes" id="UP000813463"/>
    </source>
</evidence>
<evidence type="ECO:0000259" key="2">
    <source>
        <dbReference type="Pfam" id="PF05970"/>
    </source>
</evidence>
<organism evidence="5 6">
    <name type="scientific">Spinacia oleracea</name>
    <name type="common">Spinach</name>
    <dbReference type="NCBI Taxonomy" id="3562"/>
    <lineage>
        <taxon>Eukaryota</taxon>
        <taxon>Viridiplantae</taxon>
        <taxon>Streptophyta</taxon>
        <taxon>Embryophyta</taxon>
        <taxon>Tracheophyta</taxon>
        <taxon>Spermatophyta</taxon>
        <taxon>Magnoliopsida</taxon>
        <taxon>eudicotyledons</taxon>
        <taxon>Gunneridae</taxon>
        <taxon>Pentapetalae</taxon>
        <taxon>Caryophyllales</taxon>
        <taxon>Chenopodiaceae</taxon>
        <taxon>Chenopodioideae</taxon>
        <taxon>Anserineae</taxon>
        <taxon>Spinacia</taxon>
    </lineage>
</organism>
<name>A0ABM3RHE3_SPIOL</name>
<dbReference type="Pfam" id="PF05970">
    <property type="entry name" value="PIF1"/>
    <property type="match status" value="1"/>
</dbReference>
<dbReference type="Pfam" id="PF21530">
    <property type="entry name" value="Pif1_2B_dom"/>
    <property type="match status" value="1"/>
</dbReference>
<keyword evidence="5" id="KW-1185">Reference proteome</keyword>
<comment type="similarity">
    <text evidence="1">Belongs to the helicase family.</text>
</comment>
<evidence type="ECO:0000313" key="6">
    <source>
        <dbReference type="RefSeq" id="XP_056695016.1"/>
    </source>
</evidence>
<reference evidence="6" key="2">
    <citation type="submission" date="2025-08" db="UniProtKB">
        <authorList>
            <consortium name="RefSeq"/>
        </authorList>
    </citation>
    <scope>IDENTIFICATION</scope>
    <source>
        <tissue evidence="6">Leaf</tissue>
    </source>
</reference>
<keyword evidence="1" id="KW-0227">DNA damage</keyword>
<evidence type="ECO:0000256" key="1">
    <source>
        <dbReference type="RuleBase" id="RU363044"/>
    </source>
</evidence>
<keyword evidence="1" id="KW-0233">DNA recombination</keyword>
<reference evidence="5" key="1">
    <citation type="journal article" date="2021" name="Nat. Commun.">
        <title>Genomic analyses provide insights into spinach domestication and the genetic basis of agronomic traits.</title>
        <authorList>
            <person name="Cai X."/>
            <person name="Sun X."/>
            <person name="Xu C."/>
            <person name="Sun H."/>
            <person name="Wang X."/>
            <person name="Ge C."/>
            <person name="Zhang Z."/>
            <person name="Wang Q."/>
            <person name="Fei Z."/>
            <person name="Jiao C."/>
            <person name="Wang Q."/>
        </authorList>
    </citation>
    <scope>NUCLEOTIDE SEQUENCE [LARGE SCALE GENOMIC DNA]</scope>
    <source>
        <strain evidence="5">cv. Varoflay</strain>
    </source>
</reference>
<dbReference type="Proteomes" id="UP000813463">
    <property type="component" value="Chromosome 3"/>
</dbReference>
<keyword evidence="1" id="KW-0378">Hydrolase</keyword>
<keyword evidence="1" id="KW-0547">Nucleotide-binding</keyword>
<dbReference type="InterPro" id="IPR025476">
    <property type="entry name" value="Helitron_helicase-like"/>
</dbReference>
<protein>
    <recommendedName>
        <fullName evidence="1">ATP-dependent DNA helicase</fullName>
        <ecNumber evidence="1">5.6.2.3</ecNumber>
    </recommendedName>
</protein>
<gene>
    <name evidence="6" type="primary">LOC130469640</name>
</gene>
<dbReference type="GeneID" id="130469640"/>
<evidence type="ECO:0000259" key="4">
    <source>
        <dbReference type="Pfam" id="PF21530"/>
    </source>
</evidence>
<proteinExistence type="inferred from homology"/>